<gene>
    <name evidence="1" type="ORF">SSLN_LOCUS13071</name>
</gene>
<reference evidence="1 2" key="2">
    <citation type="submission" date="2018-11" db="EMBL/GenBank/DDBJ databases">
        <authorList>
            <consortium name="Pathogen Informatics"/>
        </authorList>
    </citation>
    <scope>NUCLEOTIDE SEQUENCE [LARGE SCALE GENOMIC DNA]</scope>
    <source>
        <strain evidence="1 2">NST_G2</strain>
    </source>
</reference>
<organism evidence="3">
    <name type="scientific">Schistocephalus solidus</name>
    <name type="common">Tapeworm</name>
    <dbReference type="NCBI Taxonomy" id="70667"/>
    <lineage>
        <taxon>Eukaryota</taxon>
        <taxon>Metazoa</taxon>
        <taxon>Spiralia</taxon>
        <taxon>Lophotrochozoa</taxon>
        <taxon>Platyhelminthes</taxon>
        <taxon>Cestoda</taxon>
        <taxon>Eucestoda</taxon>
        <taxon>Diphyllobothriidea</taxon>
        <taxon>Diphyllobothriidae</taxon>
        <taxon>Schistocephalus</taxon>
    </lineage>
</organism>
<keyword evidence="2" id="KW-1185">Reference proteome</keyword>
<evidence type="ECO:0000313" key="3">
    <source>
        <dbReference type="WBParaSite" id="SSLN_0001357201-mRNA-1"/>
    </source>
</evidence>
<dbReference type="EMBL" id="UYSU01037774">
    <property type="protein sequence ID" value="VDL99456.1"/>
    <property type="molecule type" value="Genomic_DNA"/>
</dbReference>
<sequence length="104" mass="11458">MESVISTENRSHSKELRQPCLPVKRTVQPVHQTPGLASVLLLDAFVPFPTCRQVVALLVGPRVPPRNHLPPEKQVTSFVLITRLLPHDPNGLLVASSVDAKTNR</sequence>
<dbReference type="AlphaFoldDB" id="A0A183T9C3"/>
<reference evidence="3" key="1">
    <citation type="submission" date="2016-06" db="UniProtKB">
        <authorList>
            <consortium name="WormBaseParasite"/>
        </authorList>
    </citation>
    <scope>IDENTIFICATION</scope>
</reference>
<protein>
    <submittedName>
        <fullName evidence="1 3">Uncharacterized protein</fullName>
    </submittedName>
</protein>
<proteinExistence type="predicted"/>
<accession>A0A183T9C3</accession>
<dbReference type="Proteomes" id="UP000275846">
    <property type="component" value="Unassembled WGS sequence"/>
</dbReference>
<dbReference type="WBParaSite" id="SSLN_0001357201-mRNA-1">
    <property type="protein sequence ID" value="SSLN_0001357201-mRNA-1"/>
    <property type="gene ID" value="SSLN_0001357201"/>
</dbReference>
<evidence type="ECO:0000313" key="1">
    <source>
        <dbReference type="EMBL" id="VDL99456.1"/>
    </source>
</evidence>
<evidence type="ECO:0000313" key="2">
    <source>
        <dbReference type="Proteomes" id="UP000275846"/>
    </source>
</evidence>
<name>A0A183T9C3_SCHSO</name>